<organism evidence="4 5">
    <name type="scientific">Oceanibaculum indicum</name>
    <dbReference type="NCBI Taxonomy" id="526216"/>
    <lineage>
        <taxon>Bacteria</taxon>
        <taxon>Pseudomonadati</taxon>
        <taxon>Pseudomonadota</taxon>
        <taxon>Alphaproteobacteria</taxon>
        <taxon>Rhodospirillales</taxon>
        <taxon>Oceanibaculaceae</taxon>
        <taxon>Oceanibaculum</taxon>
    </lineage>
</organism>
<keyword evidence="2" id="KW-0812">Transmembrane</keyword>
<feature type="transmembrane region" description="Helical" evidence="2">
    <location>
        <begin position="51"/>
        <end position="69"/>
    </location>
</feature>
<evidence type="ECO:0000259" key="3">
    <source>
        <dbReference type="Pfam" id="PF06808"/>
    </source>
</evidence>
<feature type="transmembrane region" description="Helical" evidence="2">
    <location>
        <begin position="360"/>
        <end position="376"/>
    </location>
</feature>
<keyword evidence="2" id="KW-1133">Transmembrane helix</keyword>
<keyword evidence="2" id="KW-0472">Membrane</keyword>
<dbReference type="Proteomes" id="UP000277424">
    <property type="component" value="Unassembled WGS sequence"/>
</dbReference>
<dbReference type="RefSeq" id="WP_121217047.1">
    <property type="nucleotide sequence ID" value="NZ_RBIG01000001.1"/>
</dbReference>
<sequence length="655" mass="69841">MTSWTDRLARYFVPDETPHAGLIILAGLLSVAFVLVHVFQLTNYFLPGGQFKVVHIAGGILLTFLALAVKDGTSRFQRWHFVAMAAITLIPLLYIFIEHEAITTERQFIVSDVDIGIGVLFLLLAMYAAWREWGWIMSALAVATLLYGYFGYLIPGDLFFHAGIGLKRLLGYTSIPYFQGLLGGLSELSAGTIFPFMLFAAALEMTGCVDYIMGAAYRIGGKTRAGPAQVAVVGSGMMGMVSGSSVANVASTGALTIPLMKRFGFKGEFAGAVEAVASTGGQITPPIMGLAAFLIVGITGIPYVEIVKAAVFPALIYYAYLMVAVHIRAIKRNIDVRDRAEELQKEFLPEPFLKATVRNIPFYVAITYLVVVLITGRSPGGVAIEATGILVGLTILRDFVIGWDGLAGRIAHTLQMLGRIGYNGALRGAQVAIVVAVIGVLVDILVVTGFAQKLSFAMLDMAGGELWPLLLIAAVSCLAFGLGLPTSAAYILVALLGAPALIELGVPILAAHMFVFFFANVSAITPPVAVSSLIAAKIAGASYFRTGMIGVRLGLPGFLLPFLFAIHPEILGIDSSLPYVAMVSLMAFIGVMSLNLILEGHYMLPVNWVQRALLLPAAGGLLMPGLTSSAIGLCFFAVVTAWQYFDLKRQKAAAA</sequence>
<keyword evidence="1" id="KW-1003">Cell membrane</keyword>
<dbReference type="PANTHER" id="PTHR43849:SF2">
    <property type="entry name" value="BLL3936 PROTEIN"/>
    <property type="match status" value="1"/>
</dbReference>
<dbReference type="GO" id="GO:0022857">
    <property type="term" value="F:transmembrane transporter activity"/>
    <property type="evidence" value="ECO:0007669"/>
    <property type="project" value="UniProtKB-UniRule"/>
</dbReference>
<feature type="transmembrane region" description="Helical" evidence="2">
    <location>
        <begin position="310"/>
        <end position="330"/>
    </location>
</feature>
<feature type="transmembrane region" description="Helical" evidence="2">
    <location>
        <begin position="466"/>
        <end position="493"/>
    </location>
</feature>
<feature type="transmembrane region" description="Helical" evidence="2">
    <location>
        <begin position="20"/>
        <end position="39"/>
    </location>
</feature>
<proteinExistence type="predicted"/>
<feature type="transmembrane region" description="Helical" evidence="2">
    <location>
        <begin position="618"/>
        <end position="642"/>
    </location>
</feature>
<feature type="transmembrane region" description="Helical" evidence="2">
    <location>
        <begin position="543"/>
        <end position="565"/>
    </location>
</feature>
<dbReference type="OrthoDB" id="7315181at2"/>
<feature type="domain" description="TRAP C4-dicarboxylate transport system permease DctM subunit" evidence="3">
    <location>
        <begin position="121"/>
        <end position="551"/>
    </location>
</feature>
<feature type="transmembrane region" description="Helical" evidence="2">
    <location>
        <begin position="424"/>
        <end position="446"/>
    </location>
</feature>
<dbReference type="PANTHER" id="PTHR43849">
    <property type="entry name" value="BLL3936 PROTEIN"/>
    <property type="match status" value="1"/>
</dbReference>
<feature type="transmembrane region" description="Helical" evidence="2">
    <location>
        <begin position="382"/>
        <end position="403"/>
    </location>
</feature>
<evidence type="ECO:0000313" key="4">
    <source>
        <dbReference type="EMBL" id="RKQ72559.1"/>
    </source>
</evidence>
<evidence type="ECO:0000256" key="1">
    <source>
        <dbReference type="RuleBase" id="RU369079"/>
    </source>
</evidence>
<comment type="function">
    <text evidence="1">Part of the tripartite ATP-independent periplasmic (TRAP) transport system.</text>
</comment>
<dbReference type="AlphaFoldDB" id="A0A420WNG1"/>
<dbReference type="InterPro" id="IPR011853">
    <property type="entry name" value="TRAP_DctM-Dct_fused"/>
</dbReference>
<evidence type="ECO:0000256" key="2">
    <source>
        <dbReference type="SAM" id="Phobius"/>
    </source>
</evidence>
<keyword evidence="1" id="KW-0813">Transport</keyword>
<comment type="caution">
    <text evidence="4">The sequence shown here is derived from an EMBL/GenBank/DDBJ whole genome shotgun (WGS) entry which is preliminary data.</text>
</comment>
<feature type="transmembrane region" description="Helical" evidence="2">
    <location>
        <begin position="577"/>
        <end position="598"/>
    </location>
</feature>
<keyword evidence="1" id="KW-0997">Cell inner membrane</keyword>
<feature type="transmembrane region" description="Helical" evidence="2">
    <location>
        <begin position="109"/>
        <end position="129"/>
    </location>
</feature>
<name>A0A420WNG1_9PROT</name>
<evidence type="ECO:0000313" key="5">
    <source>
        <dbReference type="Proteomes" id="UP000277424"/>
    </source>
</evidence>
<feature type="transmembrane region" description="Helical" evidence="2">
    <location>
        <begin position="135"/>
        <end position="154"/>
    </location>
</feature>
<feature type="transmembrane region" description="Helical" evidence="2">
    <location>
        <begin position="81"/>
        <end position="97"/>
    </location>
</feature>
<accession>A0A420WNG1</accession>
<dbReference type="Pfam" id="PF06808">
    <property type="entry name" value="DctM"/>
    <property type="match status" value="1"/>
</dbReference>
<feature type="transmembrane region" description="Helical" evidence="2">
    <location>
        <begin position="287"/>
        <end position="304"/>
    </location>
</feature>
<gene>
    <name evidence="4" type="ORF">BCL74_0327</name>
</gene>
<dbReference type="GO" id="GO:0005886">
    <property type="term" value="C:plasma membrane"/>
    <property type="evidence" value="ECO:0007669"/>
    <property type="project" value="UniProtKB-SubCell"/>
</dbReference>
<dbReference type="InterPro" id="IPR010656">
    <property type="entry name" value="DctM"/>
</dbReference>
<dbReference type="NCBIfam" id="TIGR02123">
    <property type="entry name" value="TRAP_fused"/>
    <property type="match status" value="1"/>
</dbReference>
<protein>
    <submittedName>
        <fullName evidence="4">TRAP transporter 4TM/12TM fusion protein</fullName>
    </submittedName>
</protein>
<comment type="subcellular location">
    <subcellularLocation>
        <location evidence="1">Cell inner membrane</location>
        <topology evidence="1">Multi-pass membrane protein</topology>
    </subcellularLocation>
</comment>
<dbReference type="EMBL" id="RBIG01000001">
    <property type="protein sequence ID" value="RKQ72559.1"/>
    <property type="molecule type" value="Genomic_DNA"/>
</dbReference>
<reference evidence="4 5" key="1">
    <citation type="submission" date="2018-10" db="EMBL/GenBank/DDBJ databases">
        <title>Comparative analysis of microorganisms from saline springs in Andes Mountain Range, Colombia.</title>
        <authorList>
            <person name="Rubin E."/>
        </authorList>
    </citation>
    <scope>NUCLEOTIDE SEQUENCE [LARGE SCALE GENOMIC DNA]</scope>
    <source>
        <strain evidence="4 5">USBA 36</strain>
    </source>
</reference>